<evidence type="ECO:0000256" key="1">
    <source>
        <dbReference type="SAM" id="MobiDB-lite"/>
    </source>
</evidence>
<dbReference type="GO" id="GO:0007015">
    <property type="term" value="P:actin filament organization"/>
    <property type="evidence" value="ECO:0007669"/>
    <property type="project" value="EnsemblMetazoa"/>
</dbReference>
<feature type="compositionally biased region" description="Polar residues" evidence="1">
    <location>
        <begin position="556"/>
        <end position="570"/>
    </location>
</feature>
<dbReference type="OrthoDB" id="6432511at2759"/>
<dbReference type="GO" id="GO:0016476">
    <property type="term" value="P:regulation of embryonic cell shape"/>
    <property type="evidence" value="ECO:0007669"/>
    <property type="project" value="EnsemblMetazoa"/>
</dbReference>
<dbReference type="GO" id="GO:0003383">
    <property type="term" value="P:apical constriction"/>
    <property type="evidence" value="ECO:0007669"/>
    <property type="project" value="EnsemblMetazoa"/>
</dbReference>
<evidence type="ECO:0000313" key="4">
    <source>
        <dbReference type="EMBL" id="EDW95173.2"/>
    </source>
</evidence>
<dbReference type="PANTHER" id="PTHR46560">
    <property type="entry name" value="CYPHER, ISOFORM B"/>
    <property type="match status" value="1"/>
</dbReference>
<feature type="compositionally biased region" description="Low complexity" evidence="1">
    <location>
        <begin position="483"/>
        <end position="493"/>
    </location>
</feature>
<keyword evidence="5" id="KW-1185">Reference proteome</keyword>
<feature type="compositionally biased region" description="Low complexity" evidence="1">
    <location>
        <begin position="533"/>
        <end position="555"/>
    </location>
</feature>
<protein>
    <recommendedName>
        <fullName evidence="3">ZP domain-containing protein</fullName>
    </recommendedName>
</protein>
<feature type="chain" id="PRO_5002821677" description="ZP domain-containing protein" evidence="2">
    <location>
        <begin position="20"/>
        <end position="1042"/>
    </location>
</feature>
<dbReference type="PANTHER" id="PTHR46560:SF6">
    <property type="entry name" value="ZYE"/>
    <property type="match status" value="1"/>
</dbReference>
<feature type="region of interest" description="Disordered" evidence="1">
    <location>
        <begin position="478"/>
        <end position="607"/>
    </location>
</feature>
<feature type="region of interest" description="Disordered" evidence="1">
    <location>
        <begin position="426"/>
        <end position="456"/>
    </location>
</feature>
<dbReference type="InterPro" id="IPR055355">
    <property type="entry name" value="ZP-C"/>
</dbReference>
<dbReference type="GO" id="GO:0016324">
    <property type="term" value="C:apical plasma membrane"/>
    <property type="evidence" value="ECO:0007669"/>
    <property type="project" value="EnsemblMetazoa"/>
</dbReference>
<evidence type="ECO:0000256" key="2">
    <source>
        <dbReference type="SAM" id="SignalP"/>
    </source>
</evidence>
<dbReference type="InterPro" id="IPR001507">
    <property type="entry name" value="ZP_dom"/>
</dbReference>
<feature type="compositionally biased region" description="Polar residues" evidence="1">
    <location>
        <begin position="582"/>
        <end position="602"/>
    </location>
</feature>
<feature type="compositionally biased region" description="Low complexity" evidence="1">
    <location>
        <begin position="677"/>
        <end position="692"/>
    </location>
</feature>
<reference evidence="4 5" key="1">
    <citation type="journal article" date="2007" name="Nature">
        <title>Evolution of genes and genomes on the Drosophila phylogeny.</title>
        <authorList>
            <consortium name="Drosophila 12 Genomes Consortium"/>
            <person name="Clark A.G."/>
            <person name="Eisen M.B."/>
            <person name="Smith D.R."/>
            <person name="Bergman C.M."/>
            <person name="Oliver B."/>
            <person name="Markow T.A."/>
            <person name="Kaufman T.C."/>
            <person name="Kellis M."/>
            <person name="Gelbart W."/>
            <person name="Iyer V.N."/>
            <person name="Pollard D.A."/>
            <person name="Sackton T.B."/>
            <person name="Larracuente A.M."/>
            <person name="Singh N.D."/>
            <person name="Abad J.P."/>
            <person name="Abt D.N."/>
            <person name="Adryan B."/>
            <person name="Aguade M."/>
            <person name="Akashi H."/>
            <person name="Anderson W.W."/>
            <person name="Aquadro C.F."/>
            <person name="Ardell D.H."/>
            <person name="Arguello R."/>
            <person name="Artieri C.G."/>
            <person name="Barbash D.A."/>
            <person name="Barker D."/>
            <person name="Barsanti P."/>
            <person name="Batterham P."/>
            <person name="Batzoglou S."/>
            <person name="Begun D."/>
            <person name="Bhutkar A."/>
            <person name="Blanco E."/>
            <person name="Bosak S.A."/>
            <person name="Bradley R.K."/>
            <person name="Brand A.D."/>
            <person name="Brent M.R."/>
            <person name="Brooks A.N."/>
            <person name="Brown R.H."/>
            <person name="Butlin R.K."/>
            <person name="Caggese C."/>
            <person name="Calvi B.R."/>
            <person name="Bernardo de Carvalho A."/>
            <person name="Caspi A."/>
            <person name="Castrezana S."/>
            <person name="Celniker S.E."/>
            <person name="Chang J.L."/>
            <person name="Chapple C."/>
            <person name="Chatterji S."/>
            <person name="Chinwalla A."/>
            <person name="Civetta A."/>
            <person name="Clifton S.W."/>
            <person name="Comeron J.M."/>
            <person name="Costello J.C."/>
            <person name="Coyne J.A."/>
            <person name="Daub J."/>
            <person name="David R.G."/>
            <person name="Delcher A.L."/>
            <person name="Delehaunty K."/>
            <person name="Do C.B."/>
            <person name="Ebling H."/>
            <person name="Edwards K."/>
            <person name="Eickbush T."/>
            <person name="Evans J.D."/>
            <person name="Filipski A."/>
            <person name="Findeiss S."/>
            <person name="Freyhult E."/>
            <person name="Fulton L."/>
            <person name="Fulton R."/>
            <person name="Garcia A.C."/>
            <person name="Gardiner A."/>
            <person name="Garfield D.A."/>
            <person name="Garvin B.E."/>
            <person name="Gibson G."/>
            <person name="Gilbert D."/>
            <person name="Gnerre S."/>
            <person name="Godfrey J."/>
            <person name="Good R."/>
            <person name="Gotea V."/>
            <person name="Gravely B."/>
            <person name="Greenberg A.J."/>
            <person name="Griffiths-Jones S."/>
            <person name="Gross S."/>
            <person name="Guigo R."/>
            <person name="Gustafson E.A."/>
            <person name="Haerty W."/>
            <person name="Hahn M.W."/>
            <person name="Halligan D.L."/>
            <person name="Halpern A.L."/>
            <person name="Halter G.M."/>
            <person name="Han M.V."/>
            <person name="Heger A."/>
            <person name="Hillier L."/>
            <person name="Hinrichs A.S."/>
            <person name="Holmes I."/>
            <person name="Hoskins R.A."/>
            <person name="Hubisz M.J."/>
            <person name="Hultmark D."/>
            <person name="Huntley M.A."/>
            <person name="Jaffe D.B."/>
            <person name="Jagadeeshan S."/>
            <person name="Jeck W.R."/>
            <person name="Johnson J."/>
            <person name="Jones C.D."/>
            <person name="Jordan W.C."/>
            <person name="Karpen G.H."/>
            <person name="Kataoka E."/>
            <person name="Keightley P.D."/>
            <person name="Kheradpour P."/>
            <person name="Kirkness E.F."/>
            <person name="Koerich L.B."/>
            <person name="Kristiansen K."/>
            <person name="Kudrna D."/>
            <person name="Kulathinal R.J."/>
            <person name="Kumar S."/>
            <person name="Kwok R."/>
            <person name="Lander E."/>
            <person name="Langley C.H."/>
            <person name="Lapoint R."/>
            <person name="Lazzaro B.P."/>
            <person name="Lee S.J."/>
            <person name="Levesque L."/>
            <person name="Li R."/>
            <person name="Lin C.F."/>
            <person name="Lin M.F."/>
            <person name="Lindblad-Toh K."/>
            <person name="Llopart A."/>
            <person name="Long M."/>
            <person name="Low L."/>
            <person name="Lozovsky E."/>
            <person name="Lu J."/>
            <person name="Luo M."/>
            <person name="Machado C.A."/>
            <person name="Makalowski W."/>
            <person name="Marzo M."/>
            <person name="Matsuda M."/>
            <person name="Matzkin L."/>
            <person name="McAllister B."/>
            <person name="McBride C.S."/>
            <person name="McKernan B."/>
            <person name="McKernan K."/>
            <person name="Mendez-Lago M."/>
            <person name="Minx P."/>
            <person name="Mollenhauer M.U."/>
            <person name="Montooth K."/>
            <person name="Mount S.M."/>
            <person name="Mu X."/>
            <person name="Myers E."/>
            <person name="Negre B."/>
            <person name="Newfeld S."/>
            <person name="Nielsen R."/>
            <person name="Noor M.A."/>
            <person name="O'Grady P."/>
            <person name="Pachter L."/>
            <person name="Papaceit M."/>
            <person name="Parisi M.J."/>
            <person name="Parisi M."/>
            <person name="Parts L."/>
            <person name="Pedersen J.S."/>
            <person name="Pesole G."/>
            <person name="Phillippy A.M."/>
            <person name="Ponting C.P."/>
            <person name="Pop M."/>
            <person name="Porcelli D."/>
            <person name="Powell J.R."/>
            <person name="Prohaska S."/>
            <person name="Pruitt K."/>
            <person name="Puig M."/>
            <person name="Quesneville H."/>
            <person name="Ram K.R."/>
            <person name="Rand D."/>
            <person name="Rasmussen M.D."/>
            <person name="Reed L.K."/>
            <person name="Reenan R."/>
            <person name="Reily A."/>
            <person name="Remington K.A."/>
            <person name="Rieger T.T."/>
            <person name="Ritchie M.G."/>
            <person name="Robin C."/>
            <person name="Rogers Y.H."/>
            <person name="Rohde C."/>
            <person name="Rozas J."/>
            <person name="Rubenfield M.J."/>
            <person name="Ruiz A."/>
            <person name="Russo S."/>
            <person name="Salzberg S.L."/>
            <person name="Sanchez-Gracia A."/>
            <person name="Saranga D.J."/>
            <person name="Sato H."/>
            <person name="Schaeffer S.W."/>
            <person name="Schatz M.C."/>
            <person name="Schlenke T."/>
            <person name="Schwartz R."/>
            <person name="Segarra C."/>
            <person name="Singh R.S."/>
            <person name="Sirot L."/>
            <person name="Sirota M."/>
            <person name="Sisneros N.B."/>
            <person name="Smith C.D."/>
            <person name="Smith T.F."/>
            <person name="Spieth J."/>
            <person name="Stage D.E."/>
            <person name="Stark A."/>
            <person name="Stephan W."/>
            <person name="Strausberg R.L."/>
            <person name="Strempel S."/>
            <person name="Sturgill D."/>
            <person name="Sutton G."/>
            <person name="Sutton G.G."/>
            <person name="Tao W."/>
            <person name="Teichmann S."/>
            <person name="Tobari Y.N."/>
            <person name="Tomimura Y."/>
            <person name="Tsolas J.M."/>
            <person name="Valente V.L."/>
            <person name="Venter E."/>
            <person name="Venter J.C."/>
            <person name="Vicario S."/>
            <person name="Vieira F.G."/>
            <person name="Vilella A.J."/>
            <person name="Villasante A."/>
            <person name="Walenz B."/>
            <person name="Wang J."/>
            <person name="Wasserman M."/>
            <person name="Watts T."/>
            <person name="Wilson D."/>
            <person name="Wilson R.K."/>
            <person name="Wing R.A."/>
            <person name="Wolfner M.F."/>
            <person name="Wong A."/>
            <person name="Wong G.K."/>
            <person name="Wu C.I."/>
            <person name="Wu G."/>
            <person name="Yamamoto D."/>
            <person name="Yang H.P."/>
            <person name="Yang S.P."/>
            <person name="Yorke J.A."/>
            <person name="Yoshida K."/>
            <person name="Zdobnov E."/>
            <person name="Zhang P."/>
            <person name="Zhang Y."/>
            <person name="Zimin A.V."/>
            <person name="Baldwin J."/>
            <person name="Abdouelleil A."/>
            <person name="Abdulkadir J."/>
            <person name="Abebe A."/>
            <person name="Abera B."/>
            <person name="Abreu J."/>
            <person name="Acer S.C."/>
            <person name="Aftuck L."/>
            <person name="Alexander A."/>
            <person name="An P."/>
            <person name="Anderson E."/>
            <person name="Anderson S."/>
            <person name="Arachi H."/>
            <person name="Azer M."/>
            <person name="Bachantsang P."/>
            <person name="Barry A."/>
            <person name="Bayul T."/>
            <person name="Berlin A."/>
            <person name="Bessette D."/>
            <person name="Bloom T."/>
            <person name="Blye J."/>
            <person name="Boguslavskiy L."/>
            <person name="Bonnet C."/>
            <person name="Boukhgalter B."/>
            <person name="Bourzgui I."/>
            <person name="Brown A."/>
            <person name="Cahill P."/>
            <person name="Channer S."/>
            <person name="Cheshatsang Y."/>
            <person name="Chuda L."/>
            <person name="Citroen M."/>
            <person name="Collymore A."/>
            <person name="Cooke P."/>
            <person name="Costello M."/>
            <person name="D'Aco K."/>
            <person name="Daza R."/>
            <person name="De Haan G."/>
            <person name="DeGray S."/>
            <person name="DeMaso C."/>
            <person name="Dhargay N."/>
            <person name="Dooley K."/>
            <person name="Dooley E."/>
            <person name="Doricent M."/>
            <person name="Dorje P."/>
            <person name="Dorjee K."/>
            <person name="Dupes A."/>
            <person name="Elong R."/>
            <person name="Falk J."/>
            <person name="Farina A."/>
            <person name="Faro S."/>
            <person name="Ferguson D."/>
            <person name="Fisher S."/>
            <person name="Foley C.D."/>
            <person name="Franke A."/>
            <person name="Friedrich D."/>
            <person name="Gadbois L."/>
            <person name="Gearin G."/>
            <person name="Gearin C.R."/>
            <person name="Giannoukos G."/>
            <person name="Goode T."/>
            <person name="Graham J."/>
            <person name="Grandbois E."/>
            <person name="Grewal S."/>
            <person name="Gyaltsen K."/>
            <person name="Hafez N."/>
            <person name="Hagos B."/>
            <person name="Hall J."/>
            <person name="Henson C."/>
            <person name="Hollinger A."/>
            <person name="Honan T."/>
            <person name="Huard M.D."/>
            <person name="Hughes L."/>
            <person name="Hurhula B."/>
            <person name="Husby M.E."/>
            <person name="Kamat A."/>
            <person name="Kanga B."/>
            <person name="Kashin S."/>
            <person name="Khazanovich D."/>
            <person name="Kisner P."/>
            <person name="Lance K."/>
            <person name="Lara M."/>
            <person name="Lee W."/>
            <person name="Lennon N."/>
            <person name="Letendre F."/>
            <person name="LeVine R."/>
            <person name="Lipovsky A."/>
            <person name="Liu X."/>
            <person name="Liu J."/>
            <person name="Liu S."/>
            <person name="Lokyitsang T."/>
            <person name="Lokyitsang Y."/>
            <person name="Lubonja R."/>
            <person name="Lui A."/>
            <person name="MacDonald P."/>
            <person name="Magnisalis V."/>
            <person name="Maru K."/>
            <person name="Matthews C."/>
            <person name="McCusker W."/>
            <person name="McDonough S."/>
            <person name="Mehta T."/>
            <person name="Meldrim J."/>
            <person name="Meneus L."/>
            <person name="Mihai O."/>
            <person name="Mihalev A."/>
            <person name="Mihova T."/>
            <person name="Mittelman R."/>
            <person name="Mlenga V."/>
            <person name="Montmayeur A."/>
            <person name="Mulrain L."/>
            <person name="Navidi A."/>
            <person name="Naylor J."/>
            <person name="Negash T."/>
            <person name="Nguyen T."/>
            <person name="Nguyen N."/>
            <person name="Nicol R."/>
            <person name="Norbu C."/>
            <person name="Norbu N."/>
            <person name="Novod N."/>
            <person name="O'Neill B."/>
            <person name="Osman S."/>
            <person name="Markiewicz E."/>
            <person name="Oyono O.L."/>
            <person name="Patti C."/>
            <person name="Phunkhang P."/>
            <person name="Pierre F."/>
            <person name="Priest M."/>
            <person name="Raghuraman S."/>
            <person name="Rege F."/>
            <person name="Reyes R."/>
            <person name="Rise C."/>
            <person name="Rogov P."/>
            <person name="Ross K."/>
            <person name="Ryan E."/>
            <person name="Settipalli S."/>
            <person name="Shea T."/>
            <person name="Sherpa N."/>
            <person name="Shi L."/>
            <person name="Shih D."/>
            <person name="Sparrow T."/>
            <person name="Spaulding J."/>
            <person name="Stalker J."/>
            <person name="Stange-Thomann N."/>
            <person name="Stavropoulos S."/>
            <person name="Stone C."/>
            <person name="Strader C."/>
            <person name="Tesfaye S."/>
            <person name="Thomson T."/>
            <person name="Thoulutsang Y."/>
            <person name="Thoulutsang D."/>
            <person name="Topham K."/>
            <person name="Topping I."/>
            <person name="Tsamla T."/>
            <person name="Vassiliev H."/>
            <person name="Vo A."/>
            <person name="Wangchuk T."/>
            <person name="Wangdi T."/>
            <person name="Weiand M."/>
            <person name="Wilkinson J."/>
            <person name="Wilson A."/>
            <person name="Yadav S."/>
            <person name="Young G."/>
            <person name="Yu Q."/>
            <person name="Zembek L."/>
            <person name="Zhong D."/>
            <person name="Zimmer A."/>
            <person name="Zwirko Z."/>
            <person name="Jaffe D.B."/>
            <person name="Alvarez P."/>
            <person name="Brockman W."/>
            <person name="Butler J."/>
            <person name="Chin C."/>
            <person name="Gnerre S."/>
            <person name="Grabherr M."/>
            <person name="Kleber M."/>
            <person name="Mauceli E."/>
            <person name="MacCallum I."/>
        </authorList>
    </citation>
    <scope>NUCLEOTIDE SEQUENCE [LARGE SCALE GENOMIC DNA]</scope>
    <source>
        <strain evidence="5">Tai18E2 / Tucson 14021-0261.01</strain>
    </source>
</reference>
<feature type="region of interest" description="Disordered" evidence="1">
    <location>
        <begin position="725"/>
        <end position="823"/>
    </location>
</feature>
<feature type="compositionally biased region" description="Polar residues" evidence="1">
    <location>
        <begin position="864"/>
        <end position="877"/>
    </location>
</feature>
<dbReference type="AlphaFoldDB" id="B4PF87"/>
<feature type="compositionally biased region" description="Low complexity" evidence="1">
    <location>
        <begin position="725"/>
        <end position="742"/>
    </location>
</feature>
<feature type="domain" description="ZP" evidence="3">
    <location>
        <begin position="61"/>
        <end position="317"/>
    </location>
</feature>
<dbReference type="Pfam" id="PF00100">
    <property type="entry name" value="Zona_pellucida"/>
    <property type="match status" value="1"/>
</dbReference>
<sequence>MVNIGHIFLWALLLVTTRGTDLSDDEALNDVLGELEFDDSSPRLTRDTSLSAKHIEKIDVKCDQGNGMMVEVEFSEDFDGVIYSQGYFNDPKCNYVKGERSGRSFTFTVPYDGCGSKPSCSVCASIENILIIQDDRDIQNSFDIARKISCSRGDEREKTVYFKPFVVDMLEVISVDTPRGPVECWMEIGTGTPPNIKPIQGTLTLGTDITFTINVKHSEQAWDLNILQCYASDDMDFEARTTKRLQLSDKRGCSIKEKIFGEWRKFEPGSSLTSTYYNTLKAFRFPDRSQVYLKCDIELCNGACKRDYTCGSLKSLPCPEGSTEPQCLQDHLISPKPRCYPGSREPGCPKPTSLPPTTIRIPIASTFTPRPRCYPGSNDPSCTETPQTTARTVCPLGSTDPRCRAAPPATTKPRCFSGSRDPECQPATYLPPTTRRSSTKPRCYPGSTDPNCQPATRAPITTIKPRCYSGSDDPECQPATYVPPTTRKTPITTKRPRCYPGSTDPDCQPRTRPTITTSQPKCYQGSTDPECQPATYLPPTTRRTTIPPTRVPLTTSKPNCYPGSTDNRCPQTPRPRCYPGSSDPSCQPTTRCPQKPPTTSQPKCFPGSSDPDCLNCYPGSPDPRCPKVPTTRKAGCSAGSEDPRCQPATYLPPSATKAPKPNCYTGSTDPRCPQPTQPTTSRTPITTTTCYPGSPNPDCQTASRPPATTLRPKCYPGSNDPECIPSTYSPPTTRIPITTPSPNCYPGSKDTRCPQAPVTTQRPRCYPGSKDPECQPATYLPPTTARTSIPTVRPRCYPGSSDPDCQPTTNTPPITKPPITTPIPRCYPGSNDPSCQPATYLPPTTASRCYPGSSDPRCQPATYAPSSTRAPLTTSRPNCYPGSPDSRCPQKPPTTPRPRCYPGSSDPECLPGTTSRPPIAGTTPVYCYPGSIDPRCPDSGYRGTSRIPATYLPPLSDPGYDRTIRNAKTLFFNEINHLAFTDNNVFELDDDEVEKSRVKRELKLDGDDLLSKRIMKRESDELSSEQEVISLTLGVRTGISVK</sequence>
<feature type="region of interest" description="Disordered" evidence="1">
    <location>
        <begin position="628"/>
        <end position="705"/>
    </location>
</feature>
<name>B4PF87_DROYA</name>
<evidence type="ECO:0000313" key="5">
    <source>
        <dbReference type="Proteomes" id="UP000002282"/>
    </source>
</evidence>
<evidence type="ECO:0000259" key="3">
    <source>
        <dbReference type="PROSITE" id="PS51034"/>
    </source>
</evidence>
<keyword evidence="2" id="KW-0732">Signal</keyword>
<feature type="region of interest" description="Disordered" evidence="1">
    <location>
        <begin position="860"/>
        <end position="916"/>
    </location>
</feature>
<gene>
    <name evidence="4" type="primary">Dyak\GE19679</name>
    <name evidence="4" type="synonym">dyak_GLEANR_3540</name>
    <name evidence="4" type="synonym">GE19679</name>
    <name evidence="4" type="ORF">Dyak_GE19679</name>
</gene>
<accession>B4PF87</accession>
<dbReference type="HOGENOM" id="CLU_299033_0_0_1"/>
<dbReference type="Proteomes" id="UP000002282">
    <property type="component" value="Chromosome 3L"/>
</dbReference>
<dbReference type="EMBL" id="CM000159">
    <property type="protein sequence ID" value="EDW95173.2"/>
    <property type="molecule type" value="Genomic_DNA"/>
</dbReference>
<dbReference type="PROSITE" id="PS51034">
    <property type="entry name" value="ZP_2"/>
    <property type="match status" value="1"/>
</dbReference>
<feature type="compositionally biased region" description="Polar residues" evidence="1">
    <location>
        <begin position="511"/>
        <end position="529"/>
    </location>
</feature>
<dbReference type="SMART" id="SM00241">
    <property type="entry name" value="ZP"/>
    <property type="match status" value="1"/>
</dbReference>
<proteinExistence type="predicted"/>
<feature type="signal peptide" evidence="2">
    <location>
        <begin position="1"/>
        <end position="19"/>
    </location>
</feature>
<organism evidence="4 5">
    <name type="scientific">Drosophila yakuba</name>
    <name type="common">Fruit fly</name>
    <dbReference type="NCBI Taxonomy" id="7245"/>
    <lineage>
        <taxon>Eukaryota</taxon>
        <taxon>Metazoa</taxon>
        <taxon>Ecdysozoa</taxon>
        <taxon>Arthropoda</taxon>
        <taxon>Hexapoda</taxon>
        <taxon>Insecta</taxon>
        <taxon>Pterygota</taxon>
        <taxon>Neoptera</taxon>
        <taxon>Endopterygota</taxon>
        <taxon>Diptera</taxon>
        <taxon>Brachycera</taxon>
        <taxon>Muscomorpha</taxon>
        <taxon>Ephydroidea</taxon>
        <taxon>Drosophilidae</taxon>
        <taxon>Drosophila</taxon>
        <taxon>Sophophora</taxon>
    </lineage>
</organism>
<dbReference type="GO" id="GO:0007160">
    <property type="term" value="P:cell-matrix adhesion"/>
    <property type="evidence" value="ECO:0007669"/>
    <property type="project" value="EnsemblMetazoa"/>
</dbReference>
<dbReference type="KEGG" id="dya:Dyak_GE19679"/>
<reference evidence="4 5" key="2">
    <citation type="journal article" date="2007" name="PLoS Biol.">
        <title>Principles of genome evolution in the Drosophila melanogaster species group.</title>
        <authorList>
            <person name="Ranz J.M."/>
            <person name="Maurin D."/>
            <person name="Chan Y.S."/>
            <person name="von Grotthuss M."/>
            <person name="Hillier L.W."/>
            <person name="Roote J."/>
            <person name="Ashburner M."/>
            <person name="Bergman C.M."/>
        </authorList>
    </citation>
    <scope>NUCLEOTIDE SEQUENCE [LARGE SCALE GENOMIC DNA]</scope>
    <source>
        <strain evidence="5">Tai18E2 / Tucson 14021-0261.01</strain>
    </source>
</reference>